<dbReference type="SUPFAM" id="SSF53720">
    <property type="entry name" value="ALDH-like"/>
    <property type="match status" value="1"/>
</dbReference>
<dbReference type="PANTHER" id="PTHR11699">
    <property type="entry name" value="ALDEHYDE DEHYDROGENASE-RELATED"/>
    <property type="match status" value="1"/>
</dbReference>
<evidence type="ECO:0000313" key="3">
    <source>
        <dbReference type="EMBL" id="NMU24623.1"/>
    </source>
</evidence>
<accession>A0A7Y0S1E5</accession>
<dbReference type="Proteomes" id="UP000555836">
    <property type="component" value="Unassembled WGS sequence"/>
</dbReference>
<dbReference type="InterPro" id="IPR015590">
    <property type="entry name" value="Aldehyde_DH_dom"/>
</dbReference>
<dbReference type="Gene3D" id="3.40.605.10">
    <property type="entry name" value="Aldehyde Dehydrogenase, Chain A, domain 1"/>
    <property type="match status" value="1"/>
</dbReference>
<evidence type="ECO:0000256" key="1">
    <source>
        <dbReference type="ARBA" id="ARBA00023002"/>
    </source>
</evidence>
<protein>
    <submittedName>
        <fullName evidence="3">Aldehyde dehydrogenase family protein</fullName>
    </submittedName>
</protein>
<comment type="caution">
    <text evidence="3">The sequence shown here is derived from an EMBL/GenBank/DDBJ whole genome shotgun (WGS) entry which is preliminary data.</text>
</comment>
<evidence type="ECO:0000259" key="2">
    <source>
        <dbReference type="Pfam" id="PF00171"/>
    </source>
</evidence>
<keyword evidence="1" id="KW-0560">Oxidoreductase</keyword>
<evidence type="ECO:0000313" key="4">
    <source>
        <dbReference type="Proteomes" id="UP000555836"/>
    </source>
</evidence>
<organism evidence="3 4">
    <name type="scientific">Vibrio parahaemolyticus</name>
    <dbReference type="NCBI Taxonomy" id="670"/>
    <lineage>
        <taxon>Bacteria</taxon>
        <taxon>Pseudomonadati</taxon>
        <taxon>Pseudomonadota</taxon>
        <taxon>Gammaproteobacteria</taxon>
        <taxon>Vibrionales</taxon>
        <taxon>Vibrionaceae</taxon>
        <taxon>Vibrio</taxon>
    </lineage>
</organism>
<dbReference type="GO" id="GO:0016491">
    <property type="term" value="F:oxidoreductase activity"/>
    <property type="evidence" value="ECO:0007669"/>
    <property type="project" value="UniProtKB-KW"/>
</dbReference>
<dbReference type="InterPro" id="IPR016162">
    <property type="entry name" value="Ald_DH_N"/>
</dbReference>
<sequence>VIWQGKGATAEQVNQAVSAAREAFIDWKKRPFSEREAIVLAFAEKVKENSEKIAEVIAKETGKPIWETRTEAAAMAGKIAISIRAYH</sequence>
<feature type="domain" description="Aldehyde dehydrogenase" evidence="2">
    <location>
        <begin position="2"/>
        <end position="81"/>
    </location>
</feature>
<proteinExistence type="predicted"/>
<gene>
    <name evidence="3" type="ORF">HKB21_03195</name>
</gene>
<dbReference type="EMBL" id="JABCLD010000436">
    <property type="protein sequence ID" value="NMU24623.1"/>
    <property type="molecule type" value="Genomic_DNA"/>
</dbReference>
<name>A0A7Y0S1E5_VIBPH</name>
<dbReference type="Pfam" id="PF00171">
    <property type="entry name" value="Aldedh"/>
    <property type="match status" value="1"/>
</dbReference>
<reference evidence="3 4" key="1">
    <citation type="submission" date="2020-04" db="EMBL/GenBank/DDBJ databases">
        <title>Whole-genome sequencing of Vibrio spp. from China reveals different genetic environments of blaCTX-M-14 among diverse lineages.</title>
        <authorList>
            <person name="Zheng Z."/>
            <person name="Ye L."/>
            <person name="Chen S."/>
        </authorList>
    </citation>
    <scope>NUCLEOTIDE SEQUENCE [LARGE SCALE GENOMIC DNA]</scope>
    <source>
        <strain evidence="3 4">Vb0574</strain>
    </source>
</reference>
<dbReference type="AlphaFoldDB" id="A0A7Y0S1E5"/>
<feature type="non-terminal residue" evidence="3">
    <location>
        <position position="1"/>
    </location>
</feature>
<feature type="non-terminal residue" evidence="3">
    <location>
        <position position="87"/>
    </location>
</feature>
<dbReference type="InterPro" id="IPR016161">
    <property type="entry name" value="Ald_DH/histidinol_DH"/>
</dbReference>